<organism evidence="2">
    <name type="scientific">mine drainage metagenome</name>
    <dbReference type="NCBI Taxonomy" id="410659"/>
    <lineage>
        <taxon>unclassified sequences</taxon>
        <taxon>metagenomes</taxon>
        <taxon>ecological metagenomes</taxon>
    </lineage>
</organism>
<name>T1BM95_9ZZZZ</name>
<accession>T1BM95</accession>
<dbReference type="EMBL" id="AUZX01004942">
    <property type="protein sequence ID" value="EQD69613.1"/>
    <property type="molecule type" value="Genomic_DNA"/>
</dbReference>
<protein>
    <submittedName>
        <fullName evidence="2">Uncharacterized conserved protein UCP028431</fullName>
    </submittedName>
</protein>
<evidence type="ECO:0000259" key="1">
    <source>
        <dbReference type="Pfam" id="PF10091"/>
    </source>
</evidence>
<dbReference type="Gene3D" id="1.50.10.140">
    <property type="match status" value="1"/>
</dbReference>
<reference evidence="2" key="2">
    <citation type="journal article" date="2014" name="ISME J.">
        <title>Microbial stratification in low pH oxic and suboxic macroscopic growths along an acid mine drainage.</title>
        <authorList>
            <person name="Mendez-Garcia C."/>
            <person name="Mesa V."/>
            <person name="Sprenger R.R."/>
            <person name="Richter M."/>
            <person name="Diez M.S."/>
            <person name="Solano J."/>
            <person name="Bargiela R."/>
            <person name="Golyshina O.V."/>
            <person name="Manteca A."/>
            <person name="Ramos J.L."/>
            <person name="Gallego J.R."/>
            <person name="Llorente I."/>
            <person name="Martins Dos Santos V.A."/>
            <person name="Jensen O.N."/>
            <person name="Pelaez A.I."/>
            <person name="Sanchez J."/>
            <person name="Ferrer M."/>
        </authorList>
    </citation>
    <scope>NUCLEOTIDE SEQUENCE</scope>
</reference>
<dbReference type="AlphaFoldDB" id="T1BM95"/>
<sequence>MVLALTLFLGSCGGGGAAAPGPSSMVGNPGSTALMLVASPAVMSLPAGASTTFNLGVSPVSYSPVAVTLANAPAGVQLTTNAGATAGSGQQTETLGVAASVVPNTYTMTLTGASGSVTGTTSLTLQVEPALPASFVQLEQSTFEYFWNTTNPANGLAPDHYPGSPYASIAATGFALTAYPIGVQNGWITRAQAEQRVLTTLQFFYNAPQGNAASGDTGYEGFFYHFLDLSTGVRYGTTTGLSSVDNALLMAGVLFDASYFNDGSSTDNQIQTLANELFRRVNWQWMAQSDYPLVNLDWTPESGFSPYNWQGYNEAMILYIEALGSPTYALPASAWTGWTATYPNFWGTYYGREQLSFGPLFGSQYSEAWIDFRGIQDAFMRSKGIDYFINSRRATESQQAYAEANPGGWTGYGADLWGLTACDGPGNFSFTGGNGQTRTFKGYAARGAGIQDSFDDGTIAPTAALSSIVFAPGIVISTVQAMQANYGSYILGQYGFHDAFNPSFQYSGVTPYSGAVVPGVGWVDSEYLGIDQGPILLMLENYRSGFVWNVMRQNPDIQLGLQRAGFTGGWLAGTPTVQ</sequence>
<reference evidence="2" key="1">
    <citation type="submission" date="2013-08" db="EMBL/GenBank/DDBJ databases">
        <authorList>
            <person name="Mendez C."/>
            <person name="Richter M."/>
            <person name="Ferrer M."/>
            <person name="Sanchez J."/>
        </authorList>
    </citation>
    <scope>NUCLEOTIDE SEQUENCE</scope>
</reference>
<comment type="caution">
    <text evidence="2">The sequence shown here is derived from an EMBL/GenBank/DDBJ whole genome shotgun (WGS) entry which is preliminary data.</text>
</comment>
<proteinExistence type="predicted"/>
<feature type="domain" description="Glycoamylase-like" evidence="1">
    <location>
        <begin position="306"/>
        <end position="555"/>
    </location>
</feature>
<evidence type="ECO:0000313" key="2">
    <source>
        <dbReference type="EMBL" id="EQD69613.1"/>
    </source>
</evidence>
<dbReference type="InterPro" id="IPR019282">
    <property type="entry name" value="Glycoamylase-like_cons_dom"/>
</dbReference>
<dbReference type="Pfam" id="PF10091">
    <property type="entry name" value="Glycoamylase"/>
    <property type="match status" value="1"/>
</dbReference>
<gene>
    <name evidence="2" type="ORF">B1A_06823</name>
</gene>